<keyword evidence="3" id="KW-1185">Reference proteome</keyword>
<dbReference type="AlphaFoldDB" id="A0AAD5WLQ9"/>
<name>A0AAD5WLQ9_9PEZI</name>
<feature type="compositionally biased region" description="Polar residues" evidence="1">
    <location>
        <begin position="161"/>
        <end position="172"/>
    </location>
</feature>
<proteinExistence type="predicted"/>
<dbReference type="Proteomes" id="UP001201980">
    <property type="component" value="Unassembled WGS sequence"/>
</dbReference>
<gene>
    <name evidence="2" type="ORF">MKZ38_000150</name>
</gene>
<feature type="region of interest" description="Disordered" evidence="1">
    <location>
        <begin position="69"/>
        <end position="129"/>
    </location>
</feature>
<evidence type="ECO:0000313" key="3">
    <source>
        <dbReference type="Proteomes" id="UP001201980"/>
    </source>
</evidence>
<feature type="compositionally biased region" description="Basic residues" evidence="1">
    <location>
        <begin position="397"/>
        <end position="406"/>
    </location>
</feature>
<protein>
    <submittedName>
        <fullName evidence="2">Uncharacterized protein</fullName>
    </submittedName>
</protein>
<feature type="region of interest" description="Disordered" evidence="1">
    <location>
        <begin position="368"/>
        <end position="415"/>
    </location>
</feature>
<feature type="region of interest" description="Disordered" evidence="1">
    <location>
        <begin position="1"/>
        <end position="34"/>
    </location>
</feature>
<evidence type="ECO:0000256" key="1">
    <source>
        <dbReference type="SAM" id="MobiDB-lite"/>
    </source>
</evidence>
<feature type="compositionally biased region" description="Pro residues" evidence="1">
    <location>
        <begin position="274"/>
        <end position="284"/>
    </location>
</feature>
<accession>A0AAD5WLQ9</accession>
<comment type="caution">
    <text evidence="2">The sequence shown here is derived from an EMBL/GenBank/DDBJ whole genome shotgun (WGS) entry which is preliminary data.</text>
</comment>
<evidence type="ECO:0000313" key="2">
    <source>
        <dbReference type="EMBL" id="KAJ2891612.1"/>
    </source>
</evidence>
<reference evidence="2" key="1">
    <citation type="submission" date="2022-07" db="EMBL/GenBank/DDBJ databases">
        <title>Draft genome sequence of Zalerion maritima ATCC 34329, a (micro)plastics degrading marine fungus.</title>
        <authorList>
            <person name="Paco A."/>
            <person name="Goncalves M.F.M."/>
            <person name="Rocha-Santos T.A.P."/>
            <person name="Alves A."/>
        </authorList>
    </citation>
    <scope>NUCLEOTIDE SEQUENCE</scope>
    <source>
        <strain evidence="2">ATCC 34329</strain>
    </source>
</reference>
<feature type="region of interest" description="Disordered" evidence="1">
    <location>
        <begin position="144"/>
        <end position="332"/>
    </location>
</feature>
<dbReference type="EMBL" id="JAKWBI020001038">
    <property type="protein sequence ID" value="KAJ2891612.1"/>
    <property type="molecule type" value="Genomic_DNA"/>
</dbReference>
<feature type="compositionally biased region" description="Basic and acidic residues" evidence="1">
    <location>
        <begin position="10"/>
        <end position="28"/>
    </location>
</feature>
<sequence>MENIQGVEELASREIPRHDSHHAGDPAEKPYPFTSVPDVNSGCVVPVAVELCSNPRVELGEAPSIPRELPADAEASYPDISQAFGNYGRAERAQDATEEPPVSPLTPRQASALLSDPTTSQVQGISPPDQSYWGLGFDFCDEPDLAELSGVGPTHAIGPGTTPSLETPTSGPRQPLPRRQVSGESYFGLDLRSTSRDKIGPNAAGSSRHYDSPPPSYHQHALFSPSEGFGGQCQQPYPPIGADESMFLSPADVFPTQQDAEVPVPSTASRELPRPPPQRLPPPSANTRKTSGDSDKTLVGSTTTESRADSDPPGHTCNVPPPNTDAEGHLTCPRFPVCEYSSRKEDAKEDTKQENRPRYRCRLCAKTFSRPDNPKNRQSKCSSPEHVSARKTLQPKGPRKRRKMAKHSGDFWCEP</sequence>
<organism evidence="2 3">
    <name type="scientific">Zalerion maritima</name>
    <dbReference type="NCBI Taxonomy" id="339359"/>
    <lineage>
        <taxon>Eukaryota</taxon>
        <taxon>Fungi</taxon>
        <taxon>Dikarya</taxon>
        <taxon>Ascomycota</taxon>
        <taxon>Pezizomycotina</taxon>
        <taxon>Sordariomycetes</taxon>
        <taxon>Lulworthiomycetidae</taxon>
        <taxon>Lulworthiales</taxon>
        <taxon>Lulworthiaceae</taxon>
        <taxon>Zalerion</taxon>
    </lineage>
</organism>